<dbReference type="AlphaFoldDB" id="A0AAJ0BIT2"/>
<feature type="domain" description="2EXR" evidence="2">
    <location>
        <begin position="4"/>
        <end position="70"/>
    </location>
</feature>
<dbReference type="Proteomes" id="UP001239445">
    <property type="component" value="Unassembled WGS sequence"/>
</dbReference>
<evidence type="ECO:0000313" key="3">
    <source>
        <dbReference type="EMBL" id="KAK1758747.1"/>
    </source>
</evidence>
<name>A0AAJ0BIT2_9PEZI</name>
<protein>
    <recommendedName>
        <fullName evidence="2">2EXR domain-containing protein</fullName>
    </recommendedName>
</protein>
<gene>
    <name evidence="3" type="ORF">QBC47DRAFT_356673</name>
</gene>
<dbReference type="Pfam" id="PF20150">
    <property type="entry name" value="2EXR"/>
    <property type="match status" value="1"/>
</dbReference>
<evidence type="ECO:0000256" key="1">
    <source>
        <dbReference type="SAM" id="MobiDB-lite"/>
    </source>
</evidence>
<dbReference type="EMBL" id="MU839828">
    <property type="protein sequence ID" value="KAK1758747.1"/>
    <property type="molecule type" value="Genomic_DNA"/>
</dbReference>
<evidence type="ECO:0000259" key="2">
    <source>
        <dbReference type="Pfam" id="PF20150"/>
    </source>
</evidence>
<comment type="caution">
    <text evidence="3">The sequence shown here is derived from an EMBL/GenBank/DDBJ whole genome shotgun (WGS) entry which is preliminary data.</text>
</comment>
<dbReference type="InterPro" id="IPR045518">
    <property type="entry name" value="2EXR"/>
</dbReference>
<feature type="region of interest" description="Disordered" evidence="1">
    <location>
        <begin position="286"/>
        <end position="351"/>
    </location>
</feature>
<accession>A0AAJ0BIT2</accession>
<evidence type="ECO:0000313" key="4">
    <source>
        <dbReference type="Proteomes" id="UP001239445"/>
    </source>
</evidence>
<proteinExistence type="predicted"/>
<reference evidence="3" key="1">
    <citation type="submission" date="2023-06" db="EMBL/GenBank/DDBJ databases">
        <title>Genome-scale phylogeny and comparative genomics of the fungal order Sordariales.</title>
        <authorList>
            <consortium name="Lawrence Berkeley National Laboratory"/>
            <person name="Hensen N."/>
            <person name="Bonometti L."/>
            <person name="Westerberg I."/>
            <person name="Brannstrom I.O."/>
            <person name="Guillou S."/>
            <person name="Cros-Aarteil S."/>
            <person name="Calhoun S."/>
            <person name="Haridas S."/>
            <person name="Kuo A."/>
            <person name="Mondo S."/>
            <person name="Pangilinan J."/>
            <person name="Riley R."/>
            <person name="Labutti K."/>
            <person name="Andreopoulos B."/>
            <person name="Lipzen A."/>
            <person name="Chen C."/>
            <person name="Yanf M."/>
            <person name="Daum C."/>
            <person name="Ng V."/>
            <person name="Clum A."/>
            <person name="Steindorff A."/>
            <person name="Ohm R."/>
            <person name="Martin F."/>
            <person name="Silar P."/>
            <person name="Natvig D."/>
            <person name="Lalanne C."/>
            <person name="Gautier V."/>
            <person name="Ament-Velasquez S.L."/>
            <person name="Kruys A."/>
            <person name="Hutchinson M.I."/>
            <person name="Powell A.J."/>
            <person name="Barry K."/>
            <person name="Miller A.N."/>
            <person name="Grigoriev I.V."/>
            <person name="Debuchy R."/>
            <person name="Gladieux P."/>
            <person name="Thoren M.H."/>
            <person name="Johannesson H."/>
        </authorList>
    </citation>
    <scope>NUCLEOTIDE SEQUENCE</scope>
    <source>
        <strain evidence="3">PSN4</strain>
    </source>
</reference>
<sequence>MTSFTLFPRLPYELKAMIWDAALRLDEPGVHFLPTPAPQSAIEDVNRIFWTTSAIEWALWETCKESRRAVERGLRGIKLHDVNPLADNSSYPNSGSTRRNLDYLAAPQSMVPYRRGVDVAKDLLVLNLVDDWFANMNFRQLHDLKLYRPAAWTPDHIALDVGSISRHLSNDEVRDHIEETVLRLAMFVHDATRPKYIWLVDTRSEQDTSFRKLPGPRHRFQGHYGGGFCEPKGPIHRSGRYLPELRLNELLEIVWGAEVIVKQIRRQCRRAGAPFRSKIRVGVLSFSPLEPEPPSTPSSNEPEPSSTPSSNEPEPPSTPSSKKRKAPPDFPLPPAKRRCMGSAREPSAPSP</sequence>
<organism evidence="3 4">
    <name type="scientific">Echria macrotheca</name>
    <dbReference type="NCBI Taxonomy" id="438768"/>
    <lineage>
        <taxon>Eukaryota</taxon>
        <taxon>Fungi</taxon>
        <taxon>Dikarya</taxon>
        <taxon>Ascomycota</taxon>
        <taxon>Pezizomycotina</taxon>
        <taxon>Sordariomycetes</taxon>
        <taxon>Sordariomycetidae</taxon>
        <taxon>Sordariales</taxon>
        <taxon>Schizotheciaceae</taxon>
        <taxon>Echria</taxon>
    </lineage>
</organism>
<keyword evidence="4" id="KW-1185">Reference proteome</keyword>
<feature type="compositionally biased region" description="Low complexity" evidence="1">
    <location>
        <begin position="297"/>
        <end position="312"/>
    </location>
</feature>